<gene>
    <name evidence="1" type="ORF">J1C48_18375</name>
</gene>
<protein>
    <submittedName>
        <fullName evidence="1">Mitochondrial fission ELM1 family protein</fullName>
    </submittedName>
</protein>
<dbReference type="Proteomes" id="UP000664122">
    <property type="component" value="Unassembled WGS sequence"/>
</dbReference>
<organism evidence="1 2">
    <name type="scientific">Jiella flava</name>
    <dbReference type="NCBI Taxonomy" id="2816857"/>
    <lineage>
        <taxon>Bacteria</taxon>
        <taxon>Pseudomonadati</taxon>
        <taxon>Pseudomonadota</taxon>
        <taxon>Alphaproteobacteria</taxon>
        <taxon>Hyphomicrobiales</taxon>
        <taxon>Aurantimonadaceae</taxon>
        <taxon>Jiella</taxon>
    </lineage>
</organism>
<proteinExistence type="predicted"/>
<dbReference type="PANTHER" id="PTHR33986:SF15">
    <property type="entry name" value="MITOCHONDRIAL FISSION PROTEIN ELM1"/>
    <property type="match status" value="1"/>
</dbReference>
<dbReference type="Pfam" id="PF06258">
    <property type="entry name" value="Mito_fiss_Elm1"/>
    <property type="match status" value="1"/>
</dbReference>
<dbReference type="Gene3D" id="3.40.50.2000">
    <property type="entry name" value="Glycogen Phosphorylase B"/>
    <property type="match status" value="2"/>
</dbReference>
<dbReference type="SUPFAM" id="SSF53756">
    <property type="entry name" value="UDP-Glycosyltransferase/glycogen phosphorylase"/>
    <property type="match status" value="1"/>
</dbReference>
<accession>A0A939FZV2</accession>
<dbReference type="RefSeq" id="WP_207259457.1">
    <property type="nucleotide sequence ID" value="NZ_JAJNMM010000028.1"/>
</dbReference>
<sequence>MTAETTPLFHVWTVSEVKAGTLTQCLGVARFIDPEPHVITVRRKVSWRNPPFSPLRDLASRRPPDIIISCGGKAHSHTILLARLCRKRPLTVHLAKPLPAYEDRYDLAFISRHDWMAGRHDRPNFHPVVGVPHRIDPEEITARRSEARARYAVCERPVATLLAGGPNRVYLYDESTIDRLLTAVRALAGDGWRVLICTSRRSPSSLQQTLAALADDRIVVWDCVGENPFRDYLAAADALIVTKDSITMTCEALATGKPVYSFDLAHGRENAHLEKFERFHADMSDSLGLTRRFEGSLAPYAYEPPLESRRIAAIVQRIALQTRANGKGEVTR</sequence>
<dbReference type="AlphaFoldDB" id="A0A939FZV2"/>
<dbReference type="EMBL" id="JAFMPP010000026">
    <property type="protein sequence ID" value="MBO0664542.1"/>
    <property type="molecule type" value="Genomic_DNA"/>
</dbReference>
<keyword evidence="2" id="KW-1185">Reference proteome</keyword>
<reference evidence="1" key="1">
    <citation type="submission" date="2021-03" db="EMBL/GenBank/DDBJ databases">
        <title>Whole genome sequence of Jiella sp. CQZ9-1.</title>
        <authorList>
            <person name="Tuo L."/>
        </authorList>
    </citation>
    <scope>NUCLEOTIDE SEQUENCE</scope>
    <source>
        <strain evidence="1">CQZ9-1</strain>
    </source>
</reference>
<comment type="caution">
    <text evidence="1">The sequence shown here is derived from an EMBL/GenBank/DDBJ whole genome shotgun (WGS) entry which is preliminary data.</text>
</comment>
<evidence type="ECO:0000313" key="2">
    <source>
        <dbReference type="Proteomes" id="UP000664122"/>
    </source>
</evidence>
<name>A0A939FZV2_9HYPH</name>
<dbReference type="PANTHER" id="PTHR33986">
    <property type="entry name" value="OS02G0535700 PROTEIN"/>
    <property type="match status" value="1"/>
</dbReference>
<dbReference type="InterPro" id="IPR009367">
    <property type="entry name" value="Elm1-like"/>
</dbReference>
<evidence type="ECO:0000313" key="1">
    <source>
        <dbReference type="EMBL" id="MBO0664542.1"/>
    </source>
</evidence>